<dbReference type="InterPro" id="IPR011006">
    <property type="entry name" value="CheY-like_superfamily"/>
</dbReference>
<keyword evidence="2 4" id="KW-0597">Phosphoprotein</keyword>
<dbReference type="PANTHER" id="PTHR44591:SF3">
    <property type="entry name" value="RESPONSE REGULATORY DOMAIN-CONTAINING PROTEIN"/>
    <property type="match status" value="1"/>
</dbReference>
<dbReference type="OrthoDB" id="9790669at2"/>
<evidence type="ECO:0000256" key="4">
    <source>
        <dbReference type="PROSITE-ProRule" id="PRU00169"/>
    </source>
</evidence>
<evidence type="ECO:0000256" key="1">
    <source>
        <dbReference type="ARBA" id="ARBA00018672"/>
    </source>
</evidence>
<name>A0A1Z5HW77_9FIRM</name>
<gene>
    <name evidence="6" type="ORF">KKC1_29160</name>
</gene>
<evidence type="ECO:0000313" key="7">
    <source>
        <dbReference type="Proteomes" id="UP000197032"/>
    </source>
</evidence>
<protein>
    <recommendedName>
        <fullName evidence="1">Stage 0 sporulation protein A homolog</fullName>
    </recommendedName>
</protein>
<dbReference type="PROSITE" id="PS50110">
    <property type="entry name" value="RESPONSE_REGULATORY"/>
    <property type="match status" value="1"/>
</dbReference>
<dbReference type="Gene3D" id="3.40.50.2300">
    <property type="match status" value="1"/>
</dbReference>
<dbReference type="GO" id="GO:0000160">
    <property type="term" value="P:phosphorelay signal transduction system"/>
    <property type="evidence" value="ECO:0007669"/>
    <property type="project" value="InterPro"/>
</dbReference>
<evidence type="ECO:0000256" key="2">
    <source>
        <dbReference type="ARBA" id="ARBA00022553"/>
    </source>
</evidence>
<accession>A0A1Z5HW77</accession>
<feature type="domain" description="Response regulatory" evidence="5">
    <location>
        <begin position="13"/>
        <end position="127"/>
    </location>
</feature>
<dbReference type="InterPro" id="IPR050595">
    <property type="entry name" value="Bact_response_regulator"/>
</dbReference>
<proteinExistence type="predicted"/>
<dbReference type="RefSeq" id="WP_088554856.1">
    <property type="nucleotide sequence ID" value="NZ_BDGJ01000168.1"/>
</dbReference>
<reference evidence="7" key="1">
    <citation type="journal article" date="2017" name="Appl. Environ. Microbiol.">
        <title>Genomic analysis of Calderihabitans maritimus KKC1, a thermophilic hydrogenogenic carboxydotrophic bacterium isolated from marine sediment.</title>
        <authorList>
            <person name="Omae K."/>
            <person name="Yoneda Y."/>
            <person name="Fukuyama Y."/>
            <person name="Yoshida T."/>
            <person name="Sako Y."/>
        </authorList>
    </citation>
    <scope>NUCLEOTIDE SEQUENCE [LARGE SCALE GENOMIC DNA]</scope>
    <source>
        <strain evidence="7">KKC1</strain>
    </source>
</reference>
<dbReference type="Pfam" id="PF00072">
    <property type="entry name" value="Response_reg"/>
    <property type="match status" value="1"/>
</dbReference>
<dbReference type="SUPFAM" id="SSF52172">
    <property type="entry name" value="CheY-like"/>
    <property type="match status" value="1"/>
</dbReference>
<comment type="caution">
    <text evidence="6">The sequence shown here is derived from an EMBL/GenBank/DDBJ whole genome shotgun (WGS) entry which is preliminary data.</text>
</comment>
<dbReference type="Proteomes" id="UP000197032">
    <property type="component" value="Unassembled WGS sequence"/>
</dbReference>
<feature type="modified residue" description="4-aspartylphosphate" evidence="4">
    <location>
        <position position="62"/>
    </location>
</feature>
<dbReference type="AlphaFoldDB" id="A0A1Z5HW77"/>
<dbReference type="SMART" id="SM00448">
    <property type="entry name" value="REC"/>
    <property type="match status" value="1"/>
</dbReference>
<dbReference type="PANTHER" id="PTHR44591">
    <property type="entry name" value="STRESS RESPONSE REGULATOR PROTEIN 1"/>
    <property type="match status" value="1"/>
</dbReference>
<keyword evidence="7" id="KW-1185">Reference proteome</keyword>
<dbReference type="InterPro" id="IPR001789">
    <property type="entry name" value="Sig_transdc_resp-reg_receiver"/>
</dbReference>
<evidence type="ECO:0000256" key="3">
    <source>
        <dbReference type="ARBA" id="ARBA00024867"/>
    </source>
</evidence>
<comment type="function">
    <text evidence="3">May play the central regulatory role in sporulation. It may be an element of the effector pathway responsible for the activation of sporulation genes in response to nutritional stress. Spo0A may act in concert with spo0H (a sigma factor) to control the expression of some genes that are critical to the sporulation process.</text>
</comment>
<evidence type="ECO:0000259" key="5">
    <source>
        <dbReference type="PROSITE" id="PS50110"/>
    </source>
</evidence>
<organism evidence="6 7">
    <name type="scientific">Calderihabitans maritimus</name>
    <dbReference type="NCBI Taxonomy" id="1246530"/>
    <lineage>
        <taxon>Bacteria</taxon>
        <taxon>Bacillati</taxon>
        <taxon>Bacillota</taxon>
        <taxon>Clostridia</taxon>
        <taxon>Neomoorellales</taxon>
        <taxon>Calderihabitantaceae</taxon>
        <taxon>Calderihabitans</taxon>
    </lineage>
</organism>
<dbReference type="EMBL" id="BDGJ01000168">
    <property type="protein sequence ID" value="GAW93789.1"/>
    <property type="molecule type" value="Genomic_DNA"/>
</dbReference>
<evidence type="ECO:0000313" key="6">
    <source>
        <dbReference type="EMBL" id="GAW93789.1"/>
    </source>
</evidence>
<sequence>MTEVRNRPGVNSKILVVDDQPGVRQLINEALKSDGYLVHTAANGKQALREIKENTPAVVLLDLKMPGMNGLELLQEIKKSGYQGAIITMTAYGELDLLTKAQKLGVDHHLTKPFDINDLRGLVRKVIEQYNYKKDNTVLRA</sequence>